<dbReference type="Pfam" id="PF12680">
    <property type="entry name" value="SnoaL_2"/>
    <property type="match status" value="1"/>
</dbReference>
<dbReference type="Proteomes" id="UP001500503">
    <property type="component" value="Unassembled WGS sequence"/>
</dbReference>
<dbReference type="EMBL" id="BAABHF010000035">
    <property type="protein sequence ID" value="GAA4504373.1"/>
    <property type="molecule type" value="Genomic_DNA"/>
</dbReference>
<accession>A0ABP8QP81</accession>
<comment type="caution">
    <text evidence="2">The sequence shown here is derived from an EMBL/GenBank/DDBJ whole genome shotgun (WGS) entry which is preliminary data.</text>
</comment>
<dbReference type="InterPro" id="IPR032710">
    <property type="entry name" value="NTF2-like_dom_sf"/>
</dbReference>
<dbReference type="SUPFAM" id="SSF54427">
    <property type="entry name" value="NTF2-like"/>
    <property type="match status" value="1"/>
</dbReference>
<name>A0ABP8QP81_9ACTN</name>
<proteinExistence type="predicted"/>
<protein>
    <recommendedName>
        <fullName evidence="1">SnoaL-like domain-containing protein</fullName>
    </recommendedName>
</protein>
<feature type="domain" description="SnoaL-like" evidence="1">
    <location>
        <begin position="18"/>
        <end position="133"/>
    </location>
</feature>
<sequence>MADVSLSSRAMRFTDAINQFHQAYSDHDIDGVLAYLAEDVTIQFPTSPHPIRGKQKIRPVWSMVFTTVIPDIRQEMLSTVTHGQFAACEFVETGTLTIPSEVTDPLGLAPGGRPYSMNMASFFHFDDEGLIDEIRSYWDTGSFAEQIGIDIGVIRSLQARAHAA</sequence>
<evidence type="ECO:0000313" key="2">
    <source>
        <dbReference type="EMBL" id="GAA4504373.1"/>
    </source>
</evidence>
<evidence type="ECO:0000259" key="1">
    <source>
        <dbReference type="Pfam" id="PF12680"/>
    </source>
</evidence>
<dbReference type="InterPro" id="IPR037401">
    <property type="entry name" value="SnoaL-like"/>
</dbReference>
<evidence type="ECO:0000313" key="3">
    <source>
        <dbReference type="Proteomes" id="UP001500503"/>
    </source>
</evidence>
<keyword evidence="3" id="KW-1185">Reference proteome</keyword>
<reference evidence="3" key="1">
    <citation type="journal article" date="2019" name="Int. J. Syst. Evol. Microbiol.">
        <title>The Global Catalogue of Microorganisms (GCM) 10K type strain sequencing project: providing services to taxonomists for standard genome sequencing and annotation.</title>
        <authorList>
            <consortium name="The Broad Institute Genomics Platform"/>
            <consortium name="The Broad Institute Genome Sequencing Center for Infectious Disease"/>
            <person name="Wu L."/>
            <person name="Ma J."/>
        </authorList>
    </citation>
    <scope>NUCLEOTIDE SEQUENCE [LARGE SCALE GENOMIC DNA]</scope>
    <source>
        <strain evidence="3">JCM 17933</strain>
    </source>
</reference>
<organism evidence="2 3">
    <name type="scientific">Actinoallomurus oryzae</name>
    <dbReference type="NCBI Taxonomy" id="502180"/>
    <lineage>
        <taxon>Bacteria</taxon>
        <taxon>Bacillati</taxon>
        <taxon>Actinomycetota</taxon>
        <taxon>Actinomycetes</taxon>
        <taxon>Streptosporangiales</taxon>
        <taxon>Thermomonosporaceae</taxon>
        <taxon>Actinoallomurus</taxon>
    </lineage>
</organism>
<dbReference type="Gene3D" id="3.10.450.50">
    <property type="match status" value="1"/>
</dbReference>
<gene>
    <name evidence="2" type="ORF">GCM10023191_058510</name>
</gene>